<accession>A0AAD3TB28</accession>
<proteinExistence type="predicted"/>
<name>A0AAD3TB28_NEPGR</name>
<dbReference type="EMBL" id="BSYO01000030">
    <property type="protein sequence ID" value="GMH25883.1"/>
    <property type="molecule type" value="Genomic_DNA"/>
</dbReference>
<organism evidence="1 2">
    <name type="scientific">Nepenthes gracilis</name>
    <name type="common">Slender pitcher plant</name>
    <dbReference type="NCBI Taxonomy" id="150966"/>
    <lineage>
        <taxon>Eukaryota</taxon>
        <taxon>Viridiplantae</taxon>
        <taxon>Streptophyta</taxon>
        <taxon>Embryophyta</taxon>
        <taxon>Tracheophyta</taxon>
        <taxon>Spermatophyta</taxon>
        <taxon>Magnoliopsida</taxon>
        <taxon>eudicotyledons</taxon>
        <taxon>Gunneridae</taxon>
        <taxon>Pentapetalae</taxon>
        <taxon>Caryophyllales</taxon>
        <taxon>Nepenthaceae</taxon>
        <taxon>Nepenthes</taxon>
    </lineage>
</organism>
<dbReference type="Proteomes" id="UP001279734">
    <property type="component" value="Unassembled WGS sequence"/>
</dbReference>
<keyword evidence="2" id="KW-1185">Reference proteome</keyword>
<gene>
    <name evidence="1" type="ORF">Nepgr_027726</name>
</gene>
<dbReference type="AlphaFoldDB" id="A0AAD3TB28"/>
<protein>
    <submittedName>
        <fullName evidence="1">Uncharacterized protein</fullName>
    </submittedName>
</protein>
<reference evidence="1" key="1">
    <citation type="submission" date="2023-05" db="EMBL/GenBank/DDBJ databases">
        <title>Nepenthes gracilis genome sequencing.</title>
        <authorList>
            <person name="Fukushima K."/>
        </authorList>
    </citation>
    <scope>NUCLEOTIDE SEQUENCE</scope>
    <source>
        <strain evidence="1">SING2019-196</strain>
    </source>
</reference>
<evidence type="ECO:0000313" key="1">
    <source>
        <dbReference type="EMBL" id="GMH25883.1"/>
    </source>
</evidence>
<sequence>MGEQWCLSGQVSLASCTVDWIQVLDLGPLGPAVVAGFKSSWLILYLLKWLARLFWCCSWPAAVACFPLPFYSCGVADVASYHLPMPDLACEDYRFGLRLEGLTDVDSLAGSVLRKNCRFHMPIWCEGKLPISLLS</sequence>
<evidence type="ECO:0000313" key="2">
    <source>
        <dbReference type="Proteomes" id="UP001279734"/>
    </source>
</evidence>
<comment type="caution">
    <text evidence="1">The sequence shown here is derived from an EMBL/GenBank/DDBJ whole genome shotgun (WGS) entry which is preliminary data.</text>
</comment>